<dbReference type="EMBL" id="ACZI02000003">
    <property type="protein sequence ID" value="EFV13735.2"/>
    <property type="molecule type" value="Genomic_DNA"/>
</dbReference>
<accession>E5XPJ6</accession>
<proteinExistence type="predicted"/>
<comment type="caution">
    <text evidence="2">The sequence shown here is derived from an EMBL/GenBank/DDBJ whole genome shotgun (WGS) entry which is preliminary data.</text>
</comment>
<dbReference type="AlphaFoldDB" id="E5XPJ6"/>
<keyword evidence="3" id="KW-1185">Reference proteome</keyword>
<dbReference type="HOGENOM" id="CLU_104585_0_0_11"/>
<feature type="compositionally biased region" description="Low complexity" evidence="1">
    <location>
        <begin position="12"/>
        <end position="23"/>
    </location>
</feature>
<gene>
    <name evidence="2" type="ORF">HMPREF9336_01418</name>
</gene>
<evidence type="ECO:0000313" key="2">
    <source>
        <dbReference type="EMBL" id="EFV13735.2"/>
    </source>
</evidence>
<evidence type="ECO:0000256" key="1">
    <source>
        <dbReference type="SAM" id="MobiDB-lite"/>
    </source>
</evidence>
<protein>
    <submittedName>
        <fullName evidence="2">Uncharacterized protein</fullName>
    </submittedName>
</protein>
<dbReference type="OrthoDB" id="4760726at2"/>
<reference evidence="2 3" key="1">
    <citation type="journal article" date="2011" name="Stand. Genomic Sci.">
        <title>High quality draft genome sequence of Segniliparus rugosus CDC 945(T)= (ATCC BAA-974(T)).</title>
        <authorList>
            <person name="Earl A.M."/>
            <person name="Desjardins C.A."/>
            <person name="Fitzgerald M.G."/>
            <person name="Arachchi H.M."/>
            <person name="Zeng Q."/>
            <person name="Mehta T."/>
            <person name="Griggs A."/>
            <person name="Birren B.W."/>
            <person name="Toney N.C."/>
            <person name="Carr J."/>
            <person name="Posey J."/>
            <person name="Butler W.R."/>
        </authorList>
    </citation>
    <scope>NUCLEOTIDE SEQUENCE [LARGE SCALE GENOMIC DNA]</scope>
    <source>
        <strain evidence="3">ATCC BAA-974 / DSM 45345 / CCUG 50838 / CIP 108380 / JCM 13579 / CDC 945</strain>
    </source>
</reference>
<sequence length="217" mass="23821">MAGGLNADNARADPLPDCPPAAAENPPIRHFDCTMRSNDQLGLRFDVRYAPASTAGRDQPANVTIEVFDRAGAHAQTIVEPLEKDAGGWPTLVDVDEDGRDEILVPIQGVPHGSRFRWALWRATGEAAVFRRQPEMDGILLWHDPDGYVVLESIVSYVHVAIAFYKVEEPDFKPVLALLVNTKEQVGDGRCELLGEPDLTELGMTSEQAEQVFCAKT</sequence>
<name>E5XPJ6_SEGRC</name>
<dbReference type="STRING" id="679197.HMPREF9336_01418"/>
<evidence type="ECO:0000313" key="3">
    <source>
        <dbReference type="Proteomes" id="UP000004816"/>
    </source>
</evidence>
<dbReference type="RefSeq" id="WP_021030916.1">
    <property type="nucleotide sequence ID" value="NZ_KI391954.1"/>
</dbReference>
<organism evidence="2 3">
    <name type="scientific">Segniliparus rugosus (strain ATCC BAA-974 / DSM 45345 / CCUG 50838 / CIP 108380 / JCM 13579 / CDC 945)</name>
    <dbReference type="NCBI Taxonomy" id="679197"/>
    <lineage>
        <taxon>Bacteria</taxon>
        <taxon>Bacillati</taxon>
        <taxon>Actinomycetota</taxon>
        <taxon>Actinomycetes</taxon>
        <taxon>Mycobacteriales</taxon>
        <taxon>Segniliparaceae</taxon>
        <taxon>Segniliparus</taxon>
    </lineage>
</organism>
<dbReference type="eggNOG" id="ENOG5030QXY">
    <property type="taxonomic scope" value="Bacteria"/>
</dbReference>
<dbReference type="Proteomes" id="UP000004816">
    <property type="component" value="Unassembled WGS sequence"/>
</dbReference>
<feature type="region of interest" description="Disordered" evidence="1">
    <location>
        <begin position="1"/>
        <end position="23"/>
    </location>
</feature>